<dbReference type="Proteomes" id="UP000663088">
    <property type="component" value="Chromosome"/>
</dbReference>
<keyword evidence="9" id="KW-1185">Reference proteome</keyword>
<feature type="modified residue" description="4-aspartylphosphate" evidence="5">
    <location>
        <position position="71"/>
    </location>
</feature>
<evidence type="ECO:0000259" key="6">
    <source>
        <dbReference type="PROSITE" id="PS50045"/>
    </source>
</evidence>
<dbReference type="Gene3D" id="3.40.50.300">
    <property type="entry name" value="P-loop containing nucleotide triphosphate hydrolases"/>
    <property type="match status" value="1"/>
</dbReference>
<evidence type="ECO:0000256" key="3">
    <source>
        <dbReference type="ARBA" id="ARBA00023015"/>
    </source>
</evidence>
<evidence type="ECO:0000256" key="1">
    <source>
        <dbReference type="ARBA" id="ARBA00022741"/>
    </source>
</evidence>
<dbReference type="InterPro" id="IPR003593">
    <property type="entry name" value="AAA+_ATPase"/>
</dbReference>
<dbReference type="SMART" id="SM00448">
    <property type="entry name" value="REC"/>
    <property type="match status" value="1"/>
</dbReference>
<dbReference type="Pfam" id="PF00072">
    <property type="entry name" value="Response_reg"/>
    <property type="match status" value="1"/>
</dbReference>
<evidence type="ECO:0000259" key="7">
    <source>
        <dbReference type="PROSITE" id="PS50110"/>
    </source>
</evidence>
<keyword evidence="4" id="KW-0804">Transcription</keyword>
<feature type="domain" description="Response regulatory" evidence="7">
    <location>
        <begin position="22"/>
        <end position="136"/>
    </location>
</feature>
<dbReference type="CDD" id="cd00009">
    <property type="entry name" value="AAA"/>
    <property type="match status" value="1"/>
</dbReference>
<evidence type="ECO:0000313" key="9">
    <source>
        <dbReference type="Proteomes" id="UP000663088"/>
    </source>
</evidence>
<evidence type="ECO:0000256" key="5">
    <source>
        <dbReference type="PROSITE-ProRule" id="PRU00169"/>
    </source>
</evidence>
<dbReference type="EMBL" id="CP065956">
    <property type="protein sequence ID" value="QSR86260.1"/>
    <property type="molecule type" value="Genomic_DNA"/>
</dbReference>
<evidence type="ECO:0000256" key="4">
    <source>
        <dbReference type="ARBA" id="ARBA00023163"/>
    </source>
</evidence>
<dbReference type="Pfam" id="PF00158">
    <property type="entry name" value="Sigma54_activat"/>
    <property type="match status" value="1"/>
</dbReference>
<dbReference type="InterPro" id="IPR025662">
    <property type="entry name" value="Sigma_54_int_dom_ATP-bd_1"/>
</dbReference>
<dbReference type="Pfam" id="PF25601">
    <property type="entry name" value="AAA_lid_14"/>
    <property type="match status" value="1"/>
</dbReference>
<keyword evidence="2" id="KW-0067">ATP-binding</keyword>
<protein>
    <submittedName>
        <fullName evidence="8">Sigma-54-dependent Fis family transcriptional regulator</fullName>
    </submittedName>
</protein>
<name>A0ABX7PTX2_9BACT</name>
<organism evidence="8 9">
    <name type="scientific">Candidatus Methylacidiphilum infernorum</name>
    <dbReference type="NCBI Taxonomy" id="511746"/>
    <lineage>
        <taxon>Bacteria</taxon>
        <taxon>Pseudomonadati</taxon>
        <taxon>Verrucomicrobiota</taxon>
        <taxon>Methylacidiphilae</taxon>
        <taxon>Methylacidiphilales</taxon>
        <taxon>Methylacidiphilaceae</taxon>
        <taxon>Methylacidiphilum (ex Ratnadevi et al. 2023)</taxon>
    </lineage>
</organism>
<feature type="domain" description="Sigma-54 factor interaction" evidence="6">
    <location>
        <begin position="162"/>
        <end position="391"/>
    </location>
</feature>
<evidence type="ECO:0000256" key="2">
    <source>
        <dbReference type="ARBA" id="ARBA00022840"/>
    </source>
</evidence>
<evidence type="ECO:0000313" key="8">
    <source>
        <dbReference type="EMBL" id="QSR86260.1"/>
    </source>
</evidence>
<dbReference type="PROSITE" id="PS00688">
    <property type="entry name" value="SIGMA54_INTERACT_3"/>
    <property type="match status" value="1"/>
</dbReference>
<dbReference type="InterPro" id="IPR002078">
    <property type="entry name" value="Sigma_54_int"/>
</dbReference>
<gene>
    <name evidence="8" type="ORF">EM20IM_07075</name>
</gene>
<dbReference type="SUPFAM" id="SSF52172">
    <property type="entry name" value="CheY-like"/>
    <property type="match status" value="1"/>
</dbReference>
<dbReference type="InterPro" id="IPR001789">
    <property type="entry name" value="Sig_transdc_resp-reg_receiver"/>
</dbReference>
<dbReference type="SMART" id="SM00382">
    <property type="entry name" value="AAA"/>
    <property type="match status" value="1"/>
</dbReference>
<keyword evidence="3" id="KW-0805">Transcription regulation</keyword>
<dbReference type="Gene3D" id="1.10.8.60">
    <property type="match status" value="1"/>
</dbReference>
<dbReference type="PROSITE" id="PS50110">
    <property type="entry name" value="RESPONSE_REGULATORY"/>
    <property type="match status" value="1"/>
</dbReference>
<dbReference type="Gene3D" id="3.40.50.2300">
    <property type="match status" value="1"/>
</dbReference>
<sequence length="486" mass="54341">MIKEKTADSPLPQDQQEPVLQSILIVDDEEDVFYSFQRFLEEFPVRTFSAKSGEEALKFLKTQAVDVIIMDIRMGKKSGLETLKEIRKLFPQQVVVIMTAYGTCQTAIEAMKMGAYDYILKPFNMIELKSVITKALEASKLTKEVASQAFPANAFDSRSLHIIGKSAPMQQVYKLIGQVAPTNATVLIVGESGSGKELVARAIYQYSLRANKPFIAINCAAIPENLLESELFGHERGSFTGAMAQRIGKFEQGDGGTVFLDEIGEMPISTQAKILRVLQEGEFCRLGSNEPIKTDVRIIAATNKDLAAAVAKREFRADLFYRLNVVKISLPPLRERVEDIPDLVDHFLAKHRRYLPNAPTCISSQAMRSLMAYHWPGNIRELENVIQRAMVLATSATIQNCHLPEEIQAAEKKKYFKEKSGKGGPAGGLDFLVQEIVSSDLRDHRLETLKSLLHRIYNQVLEECEGDESKAKRILGFHSAWVSTLK</sequence>
<dbReference type="PROSITE" id="PS00675">
    <property type="entry name" value="SIGMA54_INTERACT_1"/>
    <property type="match status" value="1"/>
</dbReference>
<dbReference type="PANTHER" id="PTHR32071">
    <property type="entry name" value="TRANSCRIPTIONAL REGULATORY PROTEIN"/>
    <property type="match status" value="1"/>
</dbReference>
<dbReference type="InterPro" id="IPR025944">
    <property type="entry name" value="Sigma_54_int_dom_CS"/>
</dbReference>
<dbReference type="PANTHER" id="PTHR32071:SF113">
    <property type="entry name" value="ALGINATE BIOSYNTHESIS TRANSCRIPTIONAL REGULATORY PROTEIN ALGB"/>
    <property type="match status" value="1"/>
</dbReference>
<dbReference type="SUPFAM" id="SSF52540">
    <property type="entry name" value="P-loop containing nucleoside triphosphate hydrolases"/>
    <property type="match status" value="1"/>
</dbReference>
<keyword evidence="5" id="KW-0597">Phosphoprotein</keyword>
<dbReference type="InterPro" id="IPR011006">
    <property type="entry name" value="CheY-like_superfamily"/>
</dbReference>
<proteinExistence type="predicted"/>
<dbReference type="InterPro" id="IPR027417">
    <property type="entry name" value="P-loop_NTPase"/>
</dbReference>
<dbReference type="PROSITE" id="PS50045">
    <property type="entry name" value="SIGMA54_INTERACT_4"/>
    <property type="match status" value="1"/>
</dbReference>
<accession>A0ABX7PTX2</accession>
<reference evidence="8 9" key="1">
    <citation type="submission" date="2020-12" db="EMBL/GenBank/DDBJ databases">
        <authorList>
            <person name="Awala S.I."/>
            <person name="Gwak J.-H."/>
            <person name="Kim S.-J."/>
            <person name="Rhee S.-K."/>
        </authorList>
    </citation>
    <scope>NUCLEOTIDE SEQUENCE [LARGE SCALE GENOMIC DNA]</scope>
    <source>
        <strain evidence="8 9">IT5</strain>
    </source>
</reference>
<dbReference type="InterPro" id="IPR058031">
    <property type="entry name" value="AAA_lid_NorR"/>
</dbReference>
<keyword evidence="1" id="KW-0547">Nucleotide-binding</keyword>
<dbReference type="RefSeq" id="WP_206845052.1">
    <property type="nucleotide sequence ID" value="NZ_CP065956.1"/>
</dbReference>